<keyword evidence="2" id="KW-1185">Reference proteome</keyword>
<gene>
    <name evidence="1" type="ORF">EPI10_001383</name>
</gene>
<keyword evidence="1" id="KW-0808">Transferase</keyword>
<comment type="caution">
    <text evidence="1">The sequence shown here is derived from an EMBL/GenBank/DDBJ whole genome shotgun (WGS) entry which is preliminary data.</text>
</comment>
<evidence type="ECO:0000313" key="1">
    <source>
        <dbReference type="EMBL" id="KAA3466283.1"/>
    </source>
</evidence>
<proteinExistence type="predicted"/>
<dbReference type="EMBL" id="SMMG02000007">
    <property type="protein sequence ID" value="KAA3466283.1"/>
    <property type="molecule type" value="Genomic_DNA"/>
</dbReference>
<dbReference type="AlphaFoldDB" id="A0A5B6VB36"/>
<evidence type="ECO:0000313" key="2">
    <source>
        <dbReference type="Proteomes" id="UP000325315"/>
    </source>
</evidence>
<sequence>MALKLDMIKAYDRVEWPFIKDGVSFNPSRGLRQGNPLSPYLFLFCGKGLSALMRLASQEKKVLGVKVCRSFPPITHLMFVDDCILFGDVSNRRITMLKDILRE</sequence>
<keyword evidence="1" id="KW-0695">RNA-directed DNA polymerase</keyword>
<accession>A0A5B6VB36</accession>
<dbReference type="GO" id="GO:0003964">
    <property type="term" value="F:RNA-directed DNA polymerase activity"/>
    <property type="evidence" value="ECO:0007669"/>
    <property type="project" value="UniProtKB-KW"/>
</dbReference>
<dbReference type="OrthoDB" id="1932527at2759"/>
<reference evidence="1" key="1">
    <citation type="submission" date="2019-08" db="EMBL/GenBank/DDBJ databases">
        <authorList>
            <person name="Liu F."/>
        </authorList>
    </citation>
    <scope>NUCLEOTIDE SEQUENCE [LARGE SCALE GENOMIC DNA]</scope>
    <source>
        <strain evidence="1">PA1801</strain>
        <tissue evidence="1">Leaf</tissue>
    </source>
</reference>
<organism evidence="1 2">
    <name type="scientific">Gossypium australe</name>
    <dbReference type="NCBI Taxonomy" id="47621"/>
    <lineage>
        <taxon>Eukaryota</taxon>
        <taxon>Viridiplantae</taxon>
        <taxon>Streptophyta</taxon>
        <taxon>Embryophyta</taxon>
        <taxon>Tracheophyta</taxon>
        <taxon>Spermatophyta</taxon>
        <taxon>Magnoliopsida</taxon>
        <taxon>eudicotyledons</taxon>
        <taxon>Gunneridae</taxon>
        <taxon>Pentapetalae</taxon>
        <taxon>rosids</taxon>
        <taxon>malvids</taxon>
        <taxon>Malvales</taxon>
        <taxon>Malvaceae</taxon>
        <taxon>Malvoideae</taxon>
        <taxon>Gossypium</taxon>
    </lineage>
</organism>
<name>A0A5B6VB36_9ROSI</name>
<dbReference type="Proteomes" id="UP000325315">
    <property type="component" value="Unassembled WGS sequence"/>
</dbReference>
<keyword evidence="1" id="KW-0548">Nucleotidyltransferase</keyword>
<protein>
    <submittedName>
        <fullName evidence="1">Reverse transcriptase</fullName>
    </submittedName>
</protein>